<feature type="domain" description="MmgE/PrpD C-terminal" evidence="3">
    <location>
        <begin position="276"/>
        <end position="435"/>
    </location>
</feature>
<feature type="domain" description="MmgE/PrpD N-terminal" evidence="2">
    <location>
        <begin position="10"/>
        <end position="251"/>
    </location>
</feature>
<dbReference type="InterPro" id="IPR042188">
    <property type="entry name" value="MmgE/PrpD_sf_2"/>
</dbReference>
<dbReference type="InterPro" id="IPR005656">
    <property type="entry name" value="MmgE_PrpD"/>
</dbReference>
<protein>
    <submittedName>
        <fullName evidence="4">2-methylcitrate dehydratase PrpD</fullName>
    </submittedName>
</protein>
<dbReference type="InterPro" id="IPR042183">
    <property type="entry name" value="MmgE/PrpD_sf_1"/>
</dbReference>
<dbReference type="OrthoDB" id="9797528at2"/>
<dbReference type="PANTHER" id="PTHR16943:SF8">
    <property type="entry name" value="2-METHYLCITRATE DEHYDRATASE"/>
    <property type="match status" value="1"/>
</dbReference>
<organism evidence="4 5">
    <name type="scientific">Polynucleobacter kasalickyi</name>
    <dbReference type="NCBI Taxonomy" id="1938817"/>
    <lineage>
        <taxon>Bacteria</taxon>
        <taxon>Pseudomonadati</taxon>
        <taxon>Pseudomonadota</taxon>
        <taxon>Betaproteobacteria</taxon>
        <taxon>Burkholderiales</taxon>
        <taxon>Burkholderiaceae</taxon>
        <taxon>Polynucleobacter</taxon>
    </lineage>
</organism>
<evidence type="ECO:0000313" key="4">
    <source>
        <dbReference type="EMBL" id="SMC44321.1"/>
    </source>
</evidence>
<dbReference type="Pfam" id="PF03972">
    <property type="entry name" value="MmgE_PrpD_N"/>
    <property type="match status" value="1"/>
</dbReference>
<proteinExistence type="inferred from homology"/>
<dbReference type="InterPro" id="IPR036148">
    <property type="entry name" value="MmgE/PrpD_sf"/>
</dbReference>
<gene>
    <name evidence="4" type="ORF">SAMN06296008_104171</name>
</gene>
<sequence length="455" mass="50402">MSQKISPTMQKLSKYISAATSKPIPEKVKERAKLHLIDTFSAMISGSRLEPGKKAITYVKTLGGKPEATVIGTKIRTSMQNAALANGMFGHADETDDTHPPSLTHPGTSVVPSALAISEKHKLSGEEFLRAVVLGYDICARTLLTLKPMPYLRSGHHAGATGQLFGASAAAGALLKLSPLEVRYMLSYTGQQTSGLYTMFRDPEHIEKAYAMGGMPAHNGLQAALMVKSGWTGVEDIFSGERNFFYTFAPEEYEINDLVDGLGKRFEMMRASIKRWPIGGPIQGPMHVLNDLVKEHRFKASDIDKIIARMPDKELEIVNNRPMPDISVQHLLSVMVIDGKLTFKSAHDFARMKDPQVLKMRSKVQAVGDETLTDVQRRWRCVMEVHLKNGTVLHGQTMAAKGSFENPLNINEEKEKAMDLIGPILGKVRSIDLLDYLWNIDQVKNMATINKFITK</sequence>
<dbReference type="InterPro" id="IPR045337">
    <property type="entry name" value="MmgE_PrpD_C"/>
</dbReference>
<dbReference type="EMBL" id="FWXJ01000004">
    <property type="protein sequence ID" value="SMC44321.1"/>
    <property type="molecule type" value="Genomic_DNA"/>
</dbReference>
<dbReference type="GO" id="GO:0016829">
    <property type="term" value="F:lyase activity"/>
    <property type="evidence" value="ECO:0007669"/>
    <property type="project" value="InterPro"/>
</dbReference>
<dbReference type="Gene3D" id="1.10.4100.10">
    <property type="entry name" value="2-methylcitrate dehydratase PrpD"/>
    <property type="match status" value="1"/>
</dbReference>
<evidence type="ECO:0000313" key="5">
    <source>
        <dbReference type="Proteomes" id="UP000192708"/>
    </source>
</evidence>
<dbReference type="Gene3D" id="3.30.1330.120">
    <property type="entry name" value="2-methylcitrate dehydratase PrpD"/>
    <property type="match status" value="1"/>
</dbReference>
<dbReference type="InterPro" id="IPR045336">
    <property type="entry name" value="MmgE_PrpD_N"/>
</dbReference>
<accession>A0A1W1Z849</accession>
<reference evidence="4 5" key="1">
    <citation type="submission" date="2017-04" db="EMBL/GenBank/DDBJ databases">
        <authorList>
            <person name="Afonso C.L."/>
            <person name="Miller P.J."/>
            <person name="Scott M.A."/>
            <person name="Spackman E."/>
            <person name="Goraichik I."/>
            <person name="Dimitrov K.M."/>
            <person name="Suarez D.L."/>
            <person name="Swayne D.E."/>
        </authorList>
    </citation>
    <scope>NUCLEOTIDE SEQUENCE [LARGE SCALE GENOMIC DNA]</scope>
    <source>
        <strain evidence="4 5">VK13</strain>
    </source>
</reference>
<dbReference type="STRING" id="1938817.SAMN06296008_104171"/>
<name>A0A1W1Z849_9BURK</name>
<comment type="similarity">
    <text evidence="1">Belongs to the PrpD family.</text>
</comment>
<dbReference type="AlphaFoldDB" id="A0A1W1Z849"/>
<dbReference type="Proteomes" id="UP000192708">
    <property type="component" value="Unassembled WGS sequence"/>
</dbReference>
<evidence type="ECO:0000259" key="3">
    <source>
        <dbReference type="Pfam" id="PF19305"/>
    </source>
</evidence>
<dbReference type="PANTHER" id="PTHR16943">
    <property type="entry name" value="2-METHYLCITRATE DEHYDRATASE-RELATED"/>
    <property type="match status" value="1"/>
</dbReference>
<evidence type="ECO:0000256" key="1">
    <source>
        <dbReference type="ARBA" id="ARBA00006174"/>
    </source>
</evidence>
<dbReference type="Pfam" id="PF19305">
    <property type="entry name" value="MmgE_PrpD_C"/>
    <property type="match status" value="1"/>
</dbReference>
<keyword evidence="5" id="KW-1185">Reference proteome</keyword>
<evidence type="ECO:0000259" key="2">
    <source>
        <dbReference type="Pfam" id="PF03972"/>
    </source>
</evidence>
<dbReference type="RefSeq" id="WP_084283132.1">
    <property type="nucleotide sequence ID" value="NZ_FWXJ01000004.1"/>
</dbReference>
<dbReference type="SUPFAM" id="SSF103378">
    <property type="entry name" value="2-methylcitrate dehydratase PrpD"/>
    <property type="match status" value="1"/>
</dbReference>